<evidence type="ECO:0000259" key="1">
    <source>
        <dbReference type="Pfam" id="PF01521"/>
    </source>
</evidence>
<dbReference type="InterPro" id="IPR016092">
    <property type="entry name" value="ATAP"/>
</dbReference>
<dbReference type="PANTHER" id="PTHR43011:SF1">
    <property type="entry name" value="IRON-SULFUR CLUSTER ASSEMBLY 2 HOMOLOG, MITOCHONDRIAL"/>
    <property type="match status" value="1"/>
</dbReference>
<dbReference type="PANTHER" id="PTHR43011">
    <property type="entry name" value="IRON-SULFUR CLUSTER ASSEMBLY 2 HOMOLOG, MITOCHONDRIAL"/>
    <property type="match status" value="1"/>
</dbReference>
<organism evidence="2 3">
    <name type="scientific">Floridaenema evergladense BLCC-F167</name>
    <dbReference type="NCBI Taxonomy" id="3153639"/>
    <lineage>
        <taxon>Bacteria</taxon>
        <taxon>Bacillati</taxon>
        <taxon>Cyanobacteriota</taxon>
        <taxon>Cyanophyceae</taxon>
        <taxon>Oscillatoriophycideae</taxon>
        <taxon>Aerosakkonematales</taxon>
        <taxon>Aerosakkonemataceae</taxon>
        <taxon>Floridanema</taxon>
        <taxon>Floridanema evergladense</taxon>
    </lineage>
</organism>
<feature type="domain" description="Core" evidence="1">
    <location>
        <begin position="1"/>
        <end position="109"/>
    </location>
</feature>
<sequence>MTVILTEKAALRLRTFLRASNAEDPSAPRKAVRLGVGDGGCSGYEYKMNITSESAPDDLVFEEDKVLFYIDKASAPLLEGIQIDFVDGLTESGFKFSNPNATDSCGCGKSFKVGDCTPAGTSCS</sequence>
<keyword evidence="3" id="KW-1185">Reference proteome</keyword>
<proteinExistence type="predicted"/>
<dbReference type="RefSeq" id="WP_413276595.1">
    <property type="nucleotide sequence ID" value="NZ_JBHFNT010000054.1"/>
</dbReference>
<dbReference type="InterPro" id="IPR000361">
    <property type="entry name" value="ATAP_core_dom"/>
</dbReference>
<name>A0ABV4WGF7_9CYAN</name>
<comment type="caution">
    <text evidence="2">The sequence shown here is derived from an EMBL/GenBank/DDBJ whole genome shotgun (WGS) entry which is preliminary data.</text>
</comment>
<dbReference type="Pfam" id="PF01521">
    <property type="entry name" value="Fe-S_biosyn"/>
    <property type="match status" value="1"/>
</dbReference>
<dbReference type="Proteomes" id="UP001576780">
    <property type="component" value="Unassembled WGS sequence"/>
</dbReference>
<reference evidence="2 3" key="1">
    <citation type="submission" date="2024-09" db="EMBL/GenBank/DDBJ databases">
        <title>Floridaenema gen nov. (Aerosakkonemataceae, Aerosakkonematales ord. nov., Cyanobacteria) from benthic tropical and subtropical fresh waters, with the description of four new species.</title>
        <authorList>
            <person name="Moretto J.A."/>
            <person name="Berthold D.E."/>
            <person name="Lefler F.W."/>
            <person name="Huang I.-S."/>
            <person name="Laughinghouse H. IV."/>
        </authorList>
    </citation>
    <scope>NUCLEOTIDE SEQUENCE [LARGE SCALE GENOMIC DNA]</scope>
    <source>
        <strain evidence="2 3">BLCC-F167</strain>
    </source>
</reference>
<dbReference type="InterPro" id="IPR017870">
    <property type="entry name" value="FeS_cluster_insertion_CS"/>
</dbReference>
<dbReference type="InterPro" id="IPR035903">
    <property type="entry name" value="HesB-like_dom_sf"/>
</dbReference>
<gene>
    <name evidence="2" type="ORF">ACE1CA_06430</name>
</gene>
<dbReference type="NCBIfam" id="TIGR00049">
    <property type="entry name" value="iron-sulfur cluster assembly accessory protein"/>
    <property type="match status" value="1"/>
</dbReference>
<evidence type="ECO:0000313" key="3">
    <source>
        <dbReference type="Proteomes" id="UP001576780"/>
    </source>
</evidence>
<evidence type="ECO:0000313" key="2">
    <source>
        <dbReference type="EMBL" id="MFB2834154.1"/>
    </source>
</evidence>
<dbReference type="EMBL" id="JBHFNT010000054">
    <property type="protein sequence ID" value="MFB2834154.1"/>
    <property type="molecule type" value="Genomic_DNA"/>
</dbReference>
<accession>A0ABV4WGF7</accession>
<dbReference type="Gene3D" id="2.60.300.12">
    <property type="entry name" value="HesB-like domain"/>
    <property type="match status" value="1"/>
</dbReference>
<protein>
    <submittedName>
        <fullName evidence="2">HesB/IscA family protein</fullName>
    </submittedName>
</protein>
<dbReference type="PROSITE" id="PS01152">
    <property type="entry name" value="HESB"/>
    <property type="match status" value="1"/>
</dbReference>
<dbReference type="SUPFAM" id="SSF89360">
    <property type="entry name" value="HesB-like domain"/>
    <property type="match status" value="1"/>
</dbReference>